<feature type="transmembrane region" description="Helical" evidence="5">
    <location>
        <begin position="85"/>
        <end position="105"/>
    </location>
</feature>
<sequence length="325" mass="35611">MPSFSRTAILVCLAFAVQFFVVEAATARPKGDFRQCLEVSSSCPVNATLYGYYPNMGANAFLCALFGICFIATIVIGIMTKTWTYTLALGIGTFLECAGYVGRVIMHSNPWSESGFKLQICCLVLGPSFVAAAIYLTLKHFVLYLGPQHSLIKARLYPWIFIGCDLGSIVLQAIGGGMAAAGGTTNKKLVDGGNKLIVAGIAFQVVTMAVCGLFVLVYVFRYRKARSSRSEINEKSNYEADKEQGVRLGTVKLFGWGIVLAYTTVLIRCIYRLPEMAGGWGNALMRNETEFLLLDGMMLGIACVILTFFHPAYFFPPFAAFRRTK</sequence>
<keyword evidence="2 5" id="KW-0812">Transmembrane</keyword>
<dbReference type="PANTHER" id="PTHR31465">
    <property type="entry name" value="PROTEIN RTA1-RELATED"/>
    <property type="match status" value="1"/>
</dbReference>
<evidence type="ECO:0000256" key="1">
    <source>
        <dbReference type="ARBA" id="ARBA00004141"/>
    </source>
</evidence>
<dbReference type="OrthoDB" id="4521223at2759"/>
<reference evidence="7" key="1">
    <citation type="submission" date="2022-10" db="EMBL/GenBank/DDBJ databases">
        <title>Tapping the CABI collections for fungal endophytes: first genome assemblies for Collariella, Neodidymelliopsis, Ascochyta clinopodiicola, Didymella pomorum, Didymosphaeria variabile, Neocosmospora piperis and Neocucurbitaria cava.</title>
        <authorList>
            <person name="Hill R."/>
        </authorList>
    </citation>
    <scope>NUCLEOTIDE SEQUENCE</scope>
    <source>
        <strain evidence="7">IMI 356814</strain>
    </source>
</reference>
<keyword evidence="4 5" id="KW-0472">Membrane</keyword>
<comment type="caution">
    <text evidence="7">The sequence shown here is derived from an EMBL/GenBank/DDBJ whole genome shotgun (WGS) entry which is preliminary data.</text>
</comment>
<dbReference type="EMBL" id="JAPEUY010000002">
    <property type="protein sequence ID" value="KAJ4375895.1"/>
    <property type="molecule type" value="Genomic_DNA"/>
</dbReference>
<protein>
    <submittedName>
        <fullName evidence="7">Uncharacterized protein</fullName>
    </submittedName>
</protein>
<evidence type="ECO:0000313" key="8">
    <source>
        <dbReference type="Proteomes" id="UP001140560"/>
    </source>
</evidence>
<evidence type="ECO:0000256" key="6">
    <source>
        <dbReference type="SAM" id="SignalP"/>
    </source>
</evidence>
<keyword evidence="3 5" id="KW-1133">Transmembrane helix</keyword>
<gene>
    <name evidence="7" type="ORF">N0V83_001173</name>
</gene>
<feature type="transmembrane region" description="Helical" evidence="5">
    <location>
        <begin position="58"/>
        <end position="78"/>
    </location>
</feature>
<feature type="transmembrane region" description="Helical" evidence="5">
    <location>
        <begin position="253"/>
        <end position="271"/>
    </location>
</feature>
<keyword evidence="8" id="KW-1185">Reference proteome</keyword>
<keyword evidence="6" id="KW-0732">Signal</keyword>
<dbReference type="InterPro" id="IPR007568">
    <property type="entry name" value="RTA1"/>
</dbReference>
<feature type="transmembrane region" description="Helical" evidence="5">
    <location>
        <begin position="291"/>
        <end position="315"/>
    </location>
</feature>
<accession>A0A9W9CR45</accession>
<evidence type="ECO:0000256" key="5">
    <source>
        <dbReference type="SAM" id="Phobius"/>
    </source>
</evidence>
<dbReference type="PANTHER" id="PTHR31465:SF8">
    <property type="entry name" value="DOMAIN PROTEIN, PUTATIVE (AFU_ORTHOLOGUE AFUA_6G14140)-RELATED"/>
    <property type="match status" value="1"/>
</dbReference>
<feature type="transmembrane region" description="Helical" evidence="5">
    <location>
        <begin position="117"/>
        <end position="138"/>
    </location>
</feature>
<feature type="transmembrane region" description="Helical" evidence="5">
    <location>
        <begin position="196"/>
        <end position="220"/>
    </location>
</feature>
<dbReference type="GO" id="GO:0000324">
    <property type="term" value="C:fungal-type vacuole"/>
    <property type="evidence" value="ECO:0007669"/>
    <property type="project" value="TreeGrafter"/>
</dbReference>
<evidence type="ECO:0000256" key="3">
    <source>
        <dbReference type="ARBA" id="ARBA00022989"/>
    </source>
</evidence>
<feature type="signal peptide" evidence="6">
    <location>
        <begin position="1"/>
        <end position="24"/>
    </location>
</feature>
<comment type="subcellular location">
    <subcellularLocation>
        <location evidence="1">Membrane</location>
        <topology evidence="1">Multi-pass membrane protein</topology>
    </subcellularLocation>
</comment>
<dbReference type="GO" id="GO:0005886">
    <property type="term" value="C:plasma membrane"/>
    <property type="evidence" value="ECO:0007669"/>
    <property type="project" value="TreeGrafter"/>
</dbReference>
<evidence type="ECO:0000313" key="7">
    <source>
        <dbReference type="EMBL" id="KAJ4375895.1"/>
    </source>
</evidence>
<dbReference type="Pfam" id="PF04479">
    <property type="entry name" value="RTA1"/>
    <property type="match status" value="1"/>
</dbReference>
<feature type="transmembrane region" description="Helical" evidence="5">
    <location>
        <begin position="159"/>
        <end position="184"/>
    </location>
</feature>
<proteinExistence type="predicted"/>
<name>A0A9W9CR45_9PLEO</name>
<evidence type="ECO:0000256" key="4">
    <source>
        <dbReference type="ARBA" id="ARBA00023136"/>
    </source>
</evidence>
<dbReference type="Proteomes" id="UP001140560">
    <property type="component" value="Unassembled WGS sequence"/>
</dbReference>
<dbReference type="AlphaFoldDB" id="A0A9W9CR45"/>
<feature type="chain" id="PRO_5040945240" evidence="6">
    <location>
        <begin position="25"/>
        <end position="325"/>
    </location>
</feature>
<evidence type="ECO:0000256" key="2">
    <source>
        <dbReference type="ARBA" id="ARBA00022692"/>
    </source>
</evidence>
<organism evidence="7 8">
    <name type="scientific">Neocucurbitaria cava</name>
    <dbReference type="NCBI Taxonomy" id="798079"/>
    <lineage>
        <taxon>Eukaryota</taxon>
        <taxon>Fungi</taxon>
        <taxon>Dikarya</taxon>
        <taxon>Ascomycota</taxon>
        <taxon>Pezizomycotina</taxon>
        <taxon>Dothideomycetes</taxon>
        <taxon>Pleosporomycetidae</taxon>
        <taxon>Pleosporales</taxon>
        <taxon>Pleosporineae</taxon>
        <taxon>Cucurbitariaceae</taxon>
        <taxon>Neocucurbitaria</taxon>
    </lineage>
</organism>